<dbReference type="InterPro" id="IPR027417">
    <property type="entry name" value="P-loop_NTPase"/>
</dbReference>
<dbReference type="InterPro" id="IPR017871">
    <property type="entry name" value="ABC_transporter-like_CS"/>
</dbReference>
<dbReference type="Pfam" id="PF00005">
    <property type="entry name" value="ABC_tran"/>
    <property type="match status" value="1"/>
</dbReference>
<reference evidence="5 6" key="1">
    <citation type="journal article" date="2021" name="Microorganisms">
        <title>Acidisoma silvae sp. nov. and Acidisomacellulosilytica sp. nov., Two Acidophilic Bacteria Isolated from Decaying Wood, Hydrolyzing Cellulose and Producing Poly-3-hydroxybutyrate.</title>
        <authorList>
            <person name="Mieszkin S."/>
            <person name="Pouder E."/>
            <person name="Uroz S."/>
            <person name="Simon-Colin C."/>
            <person name="Alain K."/>
        </authorList>
    </citation>
    <scope>NUCLEOTIDE SEQUENCE [LARGE SCALE GENOMIC DNA]</scope>
    <source>
        <strain evidence="5 6">HW T5.17</strain>
    </source>
</reference>
<dbReference type="GO" id="GO:0016887">
    <property type="term" value="F:ATP hydrolysis activity"/>
    <property type="evidence" value="ECO:0007669"/>
    <property type="project" value="InterPro"/>
</dbReference>
<keyword evidence="2" id="KW-0547">Nucleotide-binding</keyword>
<dbReference type="GO" id="GO:0005886">
    <property type="term" value="C:plasma membrane"/>
    <property type="evidence" value="ECO:0007669"/>
    <property type="project" value="UniProtKB-ARBA"/>
</dbReference>
<evidence type="ECO:0000313" key="5">
    <source>
        <dbReference type="EMBL" id="MCB8881299.1"/>
    </source>
</evidence>
<comment type="caution">
    <text evidence="5">The sequence shown here is derived from an EMBL/GenBank/DDBJ whole genome shotgun (WGS) entry which is preliminary data.</text>
</comment>
<dbReference type="GO" id="GO:0015847">
    <property type="term" value="P:putrescine transport"/>
    <property type="evidence" value="ECO:0007669"/>
    <property type="project" value="UniProtKB-ARBA"/>
</dbReference>
<proteinExistence type="predicted"/>
<dbReference type="Gene3D" id="2.40.50.100">
    <property type="match status" value="1"/>
</dbReference>
<dbReference type="PANTHER" id="PTHR42781">
    <property type="entry name" value="SPERMIDINE/PUTRESCINE IMPORT ATP-BINDING PROTEIN POTA"/>
    <property type="match status" value="1"/>
</dbReference>
<dbReference type="PROSITE" id="PS00211">
    <property type="entry name" value="ABC_TRANSPORTER_1"/>
    <property type="match status" value="1"/>
</dbReference>
<dbReference type="EMBL" id="JAESVA010000004">
    <property type="protein sequence ID" value="MCB8881299.1"/>
    <property type="molecule type" value="Genomic_DNA"/>
</dbReference>
<sequence length="363" mass="40130">MAKAATQSATMLEARDIVHRYGPVVALDHVSITAARGEFLTILGESGSGKTTMLRVISGLERPHSVGALLIGGEDVANLPAAQRNCTTVFQSYALFPHMSVEENVAYGLKIRGVPMDERRRRVDEALNLVRLHQKSARRIGQLSGGERQRVALARAIVTRPALLLLDEPLGALDERLRYDMQTELVELHKTLGMTFIYITHSQEEALTMSDRILLMRHGRVEQAGRPEELFDRPVSRFAASFMGFENLLPCRVEHKLAGGRVVVRVAGRVFHATTVVQDALSEGSDAVLAVRAERFAPADVASDALNLLPCRPTERFYRGKYVDQRAESDAGPLRFRVWDKANSFADFAAVRCSEADCVVVPQ</sequence>
<dbReference type="SMART" id="SM00382">
    <property type="entry name" value="AAA"/>
    <property type="match status" value="1"/>
</dbReference>
<dbReference type="GO" id="GO:0032991">
    <property type="term" value="C:protein-containing complex"/>
    <property type="evidence" value="ECO:0007669"/>
    <property type="project" value="UniProtKB-ARBA"/>
</dbReference>
<dbReference type="InterPro" id="IPR003593">
    <property type="entry name" value="AAA+_ATPase"/>
</dbReference>
<dbReference type="InterPro" id="IPR003439">
    <property type="entry name" value="ABC_transporter-like_ATP-bd"/>
</dbReference>
<evidence type="ECO:0000259" key="4">
    <source>
        <dbReference type="PROSITE" id="PS50893"/>
    </source>
</evidence>
<dbReference type="PROSITE" id="PS50893">
    <property type="entry name" value="ABC_TRANSPORTER_2"/>
    <property type="match status" value="1"/>
</dbReference>
<dbReference type="PANTHER" id="PTHR42781:SF4">
    <property type="entry name" value="SPERMIDINE_PUTRESCINE IMPORT ATP-BINDING PROTEIN POTA"/>
    <property type="match status" value="1"/>
</dbReference>
<keyword evidence="6" id="KW-1185">Reference proteome</keyword>
<dbReference type="FunFam" id="3.40.50.300:FF:000133">
    <property type="entry name" value="Spermidine/putrescine import ATP-binding protein PotA"/>
    <property type="match status" value="1"/>
</dbReference>
<organism evidence="5 6">
    <name type="scientific">Acidisoma cellulosilyticum</name>
    <dbReference type="NCBI Taxonomy" id="2802395"/>
    <lineage>
        <taxon>Bacteria</taxon>
        <taxon>Pseudomonadati</taxon>
        <taxon>Pseudomonadota</taxon>
        <taxon>Alphaproteobacteria</taxon>
        <taxon>Acetobacterales</taxon>
        <taxon>Acidocellaceae</taxon>
        <taxon>Acidisoma</taxon>
    </lineage>
</organism>
<dbReference type="Proteomes" id="UP000721844">
    <property type="component" value="Unassembled WGS sequence"/>
</dbReference>
<feature type="domain" description="ABC transporter" evidence="4">
    <location>
        <begin position="12"/>
        <end position="243"/>
    </location>
</feature>
<accession>A0A963Z226</accession>
<evidence type="ECO:0000256" key="3">
    <source>
        <dbReference type="ARBA" id="ARBA00022840"/>
    </source>
</evidence>
<dbReference type="InterPro" id="IPR008995">
    <property type="entry name" value="Mo/tungstate-bd_C_term_dom"/>
</dbReference>
<dbReference type="Gene3D" id="3.40.50.300">
    <property type="entry name" value="P-loop containing nucleotide triphosphate hydrolases"/>
    <property type="match status" value="1"/>
</dbReference>
<keyword evidence="1" id="KW-0813">Transport</keyword>
<keyword evidence="3 5" id="KW-0067">ATP-binding</keyword>
<evidence type="ECO:0000256" key="2">
    <source>
        <dbReference type="ARBA" id="ARBA00022741"/>
    </source>
</evidence>
<evidence type="ECO:0000256" key="1">
    <source>
        <dbReference type="ARBA" id="ARBA00022448"/>
    </source>
</evidence>
<dbReference type="SUPFAM" id="SSF52540">
    <property type="entry name" value="P-loop containing nucleoside triphosphate hydrolases"/>
    <property type="match status" value="1"/>
</dbReference>
<dbReference type="InterPro" id="IPR050093">
    <property type="entry name" value="ABC_SmlMolc_Importer"/>
</dbReference>
<protein>
    <submittedName>
        <fullName evidence="5">ABC transporter ATP-binding protein</fullName>
    </submittedName>
</protein>
<dbReference type="SUPFAM" id="SSF50331">
    <property type="entry name" value="MOP-like"/>
    <property type="match status" value="1"/>
</dbReference>
<evidence type="ECO:0000313" key="6">
    <source>
        <dbReference type="Proteomes" id="UP000721844"/>
    </source>
</evidence>
<gene>
    <name evidence="5" type="ORF">ACELLULO517_13710</name>
</gene>
<dbReference type="RefSeq" id="WP_227307970.1">
    <property type="nucleotide sequence ID" value="NZ_JAESVA010000004.1"/>
</dbReference>
<name>A0A963Z226_9PROT</name>
<dbReference type="AlphaFoldDB" id="A0A963Z226"/>
<dbReference type="GO" id="GO:0005524">
    <property type="term" value="F:ATP binding"/>
    <property type="evidence" value="ECO:0007669"/>
    <property type="project" value="UniProtKB-KW"/>
</dbReference>